<feature type="domain" description="Glucose-methanol-choline oxidoreductase C-terminal" evidence="7">
    <location>
        <begin position="524"/>
        <end position="643"/>
    </location>
</feature>
<dbReference type="OrthoDB" id="167809at2759"/>
<reference evidence="9" key="1">
    <citation type="submission" date="2012-06" db="EMBL/GenBank/DDBJ databases">
        <title>The genome sequence of Coniosporium apollinis CBS 100218.</title>
        <authorList>
            <consortium name="The Broad Institute Genome Sequencing Platform"/>
            <person name="Cuomo C."/>
            <person name="Gorbushina A."/>
            <person name="Noack S."/>
            <person name="Walker B."/>
            <person name="Young S.K."/>
            <person name="Zeng Q."/>
            <person name="Gargeya S."/>
            <person name="Fitzgerald M."/>
            <person name="Haas B."/>
            <person name="Abouelleil A."/>
            <person name="Alvarado L."/>
            <person name="Arachchi H.M."/>
            <person name="Berlin A.M."/>
            <person name="Chapman S.B."/>
            <person name="Goldberg J."/>
            <person name="Griggs A."/>
            <person name="Gujja S."/>
            <person name="Hansen M."/>
            <person name="Howarth C."/>
            <person name="Imamovic A."/>
            <person name="Larimer J."/>
            <person name="McCowan C."/>
            <person name="Montmayeur A."/>
            <person name="Murphy C."/>
            <person name="Neiman D."/>
            <person name="Pearson M."/>
            <person name="Priest M."/>
            <person name="Roberts A."/>
            <person name="Saif S."/>
            <person name="Shea T."/>
            <person name="Sisk P."/>
            <person name="Sykes S."/>
            <person name="Wortman J."/>
            <person name="Nusbaum C."/>
            <person name="Birren B."/>
        </authorList>
    </citation>
    <scope>NUCLEOTIDE SEQUENCE [LARGE SCALE GENOMIC DNA]</scope>
    <source>
        <strain evidence="9">CBS 100218</strain>
    </source>
</reference>
<dbReference type="EMBL" id="JH767577">
    <property type="protein sequence ID" value="EON65970.1"/>
    <property type="molecule type" value="Genomic_DNA"/>
</dbReference>
<dbReference type="AlphaFoldDB" id="R7YVL7"/>
<proteinExistence type="inferred from homology"/>
<evidence type="ECO:0000256" key="2">
    <source>
        <dbReference type="ARBA" id="ARBA00010790"/>
    </source>
</evidence>
<evidence type="ECO:0000259" key="7">
    <source>
        <dbReference type="Pfam" id="PF05199"/>
    </source>
</evidence>
<dbReference type="PANTHER" id="PTHR42784">
    <property type="entry name" value="PYRANOSE 2-OXIDASE"/>
    <property type="match status" value="1"/>
</dbReference>
<dbReference type="InterPro" id="IPR051473">
    <property type="entry name" value="P2Ox-like"/>
</dbReference>
<keyword evidence="5" id="KW-0560">Oxidoreductase</keyword>
<evidence type="ECO:0000256" key="1">
    <source>
        <dbReference type="ARBA" id="ARBA00001974"/>
    </source>
</evidence>
<evidence type="ECO:0000256" key="3">
    <source>
        <dbReference type="ARBA" id="ARBA00022630"/>
    </source>
</evidence>
<comment type="similarity">
    <text evidence="2">Belongs to the GMC oxidoreductase family.</text>
</comment>
<dbReference type="HOGENOM" id="CLU_494175_0_0_1"/>
<evidence type="ECO:0000256" key="5">
    <source>
        <dbReference type="ARBA" id="ARBA00023002"/>
    </source>
</evidence>
<accession>R7YVL7</accession>
<evidence type="ECO:0000313" key="9">
    <source>
        <dbReference type="Proteomes" id="UP000016924"/>
    </source>
</evidence>
<dbReference type="PANTHER" id="PTHR42784:SF1">
    <property type="entry name" value="PYRANOSE 2-OXIDASE"/>
    <property type="match status" value="1"/>
</dbReference>
<dbReference type="RefSeq" id="XP_007781287.1">
    <property type="nucleotide sequence ID" value="XM_007783097.1"/>
</dbReference>
<dbReference type="SUPFAM" id="SSF51905">
    <property type="entry name" value="FAD/NAD(P)-binding domain"/>
    <property type="match status" value="1"/>
</dbReference>
<dbReference type="Proteomes" id="UP000016924">
    <property type="component" value="Unassembled WGS sequence"/>
</dbReference>
<evidence type="ECO:0000256" key="6">
    <source>
        <dbReference type="SAM" id="MobiDB-lite"/>
    </source>
</evidence>
<dbReference type="InterPro" id="IPR036188">
    <property type="entry name" value="FAD/NAD-bd_sf"/>
</dbReference>
<name>R7YVL7_CONA1</name>
<keyword evidence="4" id="KW-0274">FAD</keyword>
<dbReference type="GeneID" id="19902523"/>
<organism evidence="8 9">
    <name type="scientific">Coniosporium apollinis (strain CBS 100218)</name>
    <name type="common">Rock-inhabiting black yeast</name>
    <dbReference type="NCBI Taxonomy" id="1168221"/>
    <lineage>
        <taxon>Eukaryota</taxon>
        <taxon>Fungi</taxon>
        <taxon>Dikarya</taxon>
        <taxon>Ascomycota</taxon>
        <taxon>Pezizomycotina</taxon>
        <taxon>Dothideomycetes</taxon>
        <taxon>Dothideomycetes incertae sedis</taxon>
        <taxon>Coniosporium</taxon>
    </lineage>
</organism>
<dbReference type="OMA" id="WWDETTH"/>
<dbReference type="eggNOG" id="ENOG502RBWF">
    <property type="taxonomic scope" value="Eukaryota"/>
</dbReference>
<dbReference type="GO" id="GO:0016614">
    <property type="term" value="F:oxidoreductase activity, acting on CH-OH group of donors"/>
    <property type="evidence" value="ECO:0007669"/>
    <property type="project" value="InterPro"/>
</dbReference>
<dbReference type="InterPro" id="IPR007867">
    <property type="entry name" value="GMC_OxRtase_C"/>
</dbReference>
<keyword evidence="3" id="KW-0285">Flavoprotein</keyword>
<feature type="region of interest" description="Disordered" evidence="6">
    <location>
        <begin position="647"/>
        <end position="683"/>
    </location>
</feature>
<comment type="cofactor">
    <cofactor evidence="1">
        <name>FAD</name>
        <dbReference type="ChEBI" id="CHEBI:57692"/>
    </cofactor>
</comment>
<sequence length="683" mass="72814">MNIGSKPESTYFTLDVLGRYICNTFDEALANSDPTTRAAAGLPPRSDMQPFDFIVIGGGTFGGALAEHLWFRSTGSSKRILVLEAGPFLIPEHQQNLPTLGLGGEVWGVPWNSNVSSTGLAYCVGGLSIWWGGWATRLLDSETPASVWPPTVLKELNDKKLSNGDNGYFRQSGQQLGVTTTNDFIFGDLHAALREQLYKALDSRKVAEATPLASLPDAPPVEILDTAPALTELAALLGASLPNPLPSTPAALAQLEQEFRNKLKLEAPLAVQARPEHAGFFPMNKFSTVPLLIKAARGASRESNGDDVRKRFMIVPRCHVKRLDVKSEPGGKRVTAIQTQRGEFPVASGCKIIIAQGAIESTRLALLSFGEDGRIGSNLMAHLRSNIDFQIPRTALTGLSPTIKALQSSALLVRGQHKFKKPDGTDDGTVGHFHLQITASGLGNAANPDSEVELFQTVPDMDTVKQHLLATDSKIVITIRGIGEMQPDNPNSNVTLDLDPNEVDYGERKAYVNLKLTVKDQQLWDAMDAASDELAVALANGGKVDIISRNPTTQIVERNVDATGLTTALPYRIPSTANDAGRRDGLGTTYHEAGTLRMGDDSSKSVTDANGKFHGVKNAYAVGLSVFPTVGSPNPMLTGIALARRLGDHLTPRGPTAPPPASNASGSPTASPPAPDTSGPADQ</sequence>
<gene>
    <name evidence="8" type="ORF">W97_05212</name>
</gene>
<keyword evidence="9" id="KW-1185">Reference proteome</keyword>
<evidence type="ECO:0000313" key="8">
    <source>
        <dbReference type="EMBL" id="EON65970.1"/>
    </source>
</evidence>
<dbReference type="Pfam" id="PF05199">
    <property type="entry name" value="GMC_oxred_C"/>
    <property type="match status" value="1"/>
</dbReference>
<dbReference type="Gene3D" id="3.50.50.60">
    <property type="entry name" value="FAD/NAD(P)-binding domain"/>
    <property type="match status" value="2"/>
</dbReference>
<evidence type="ECO:0000256" key="4">
    <source>
        <dbReference type="ARBA" id="ARBA00022827"/>
    </source>
</evidence>
<protein>
    <recommendedName>
        <fullName evidence="7">Glucose-methanol-choline oxidoreductase C-terminal domain-containing protein</fullName>
    </recommendedName>
</protein>